<dbReference type="PROSITE" id="PS51900">
    <property type="entry name" value="CB"/>
    <property type="match status" value="1"/>
</dbReference>
<evidence type="ECO:0000259" key="5">
    <source>
        <dbReference type="PROSITE" id="PS51900"/>
    </source>
</evidence>
<dbReference type="InterPro" id="IPR002104">
    <property type="entry name" value="Integrase_catalytic"/>
</dbReference>
<dbReference type="EMBL" id="GBRD01000899">
    <property type="protein sequence ID" value="JAG64922.1"/>
    <property type="molecule type" value="Transcribed_RNA"/>
</dbReference>
<sequence length="833" mass="90285">PQQIPQTQKVPPVQPFPNPYLPPAGGLSGHNRLVKRLLSHTNNKSTPALPGIPPRGSNIQLDLPSLWTSISPPNVRPTNELGSGPTPQPGHPCRGLFGRLPHRGSVEDTTLQTCKRRCTTTQTPGVVCEHTQITSLSSTLTTVSWPGLEHQDPKSFPSQRQTNSNKGLSPPSPSAPSLVLPILSPTYRPTELCIIRSTTGTTGNPPPSDCSSASPAGAATSPNYHSPHGTDSADMVDTSYSRRKSLSTPPSASISVNRCIPVGDRGNNWNEEVPATMDPPPTTMACKSPRAVCSQVGNPDEPNNLHKLYNNPGDRQCDSSSVYQETGGPTITGPPPRNCSATPVSSQQSNSHCTLLSPGAIQHSGRPTITERPPSRMALVALDHNYHLSALGDPINRPVRLSSIGSCTTLCDDRSKRQSCPPPRRICPQLGIPLGMGLSTTTPDTPGVAPPQFSLRGIPPSSPSLAQSILAPRHQVKGNGCSDTNKGPRAPRHRPVNKLGSRSRTHPSPGSMENTGWSTILSDWSPAEQALLNAAWRPSTWATYRYPWTRWLQWASSSSIDPLKPTPPALARFLAYLHNVKGLSAASIALHKSVVATWTHPDNANQLSSHPLVMKMMKGITASQPLRETRQIWDVAQLLQWIQGHPPSASSFFQVSRHVAILLLLASGRRVHDLTLLHIDDSHFQQIPPDMVFWPAFGSKTDRPSHLQSGWRLSPHESCTLWNLPHWLTVLLELRHKRCGSLTLTHLFISSRGKVKPATRAVIAKWVSTGLTAAGIQASAGSFRSAVNSDLARSNVPLDHILARANWRSSDTFLRHYFRPVTVVSTPHTNPAT</sequence>
<evidence type="ECO:0000256" key="1">
    <source>
        <dbReference type="ARBA" id="ARBA00023125"/>
    </source>
</evidence>
<dbReference type="PANTHER" id="PTHR35617:SF3">
    <property type="entry name" value="CORE-BINDING (CB) DOMAIN-CONTAINING PROTEIN"/>
    <property type="match status" value="1"/>
</dbReference>
<feature type="domain" description="Tyr recombinase" evidence="4">
    <location>
        <begin position="623"/>
        <end position="833"/>
    </location>
</feature>
<feature type="region of interest" description="Disordered" evidence="3">
    <location>
        <begin position="197"/>
        <end position="259"/>
    </location>
</feature>
<evidence type="ECO:0000313" key="6">
    <source>
        <dbReference type="EMBL" id="JAG64922.1"/>
    </source>
</evidence>
<dbReference type="InterPro" id="IPR013762">
    <property type="entry name" value="Integrase-like_cat_sf"/>
</dbReference>
<accession>A0A0K8TH49</accession>
<feature type="compositionally biased region" description="Polar residues" evidence="3">
    <location>
        <begin position="156"/>
        <end position="167"/>
    </location>
</feature>
<feature type="region of interest" description="Disordered" evidence="3">
    <location>
        <begin position="1"/>
        <end position="30"/>
    </location>
</feature>
<feature type="region of interest" description="Disordered" evidence="3">
    <location>
        <begin position="145"/>
        <end position="181"/>
    </location>
</feature>
<evidence type="ECO:0008006" key="7">
    <source>
        <dbReference type="Google" id="ProtNLM"/>
    </source>
</evidence>
<feature type="non-terminal residue" evidence="6">
    <location>
        <position position="1"/>
    </location>
</feature>
<dbReference type="InterPro" id="IPR010998">
    <property type="entry name" value="Integrase_recombinase_N"/>
</dbReference>
<feature type="compositionally biased region" description="Pro residues" evidence="3">
    <location>
        <begin position="12"/>
        <end position="22"/>
    </location>
</feature>
<dbReference type="PROSITE" id="PS51898">
    <property type="entry name" value="TYR_RECOMBINASE"/>
    <property type="match status" value="1"/>
</dbReference>
<keyword evidence="2" id="KW-0233">DNA recombination</keyword>
<proteinExistence type="predicted"/>
<evidence type="ECO:0000259" key="4">
    <source>
        <dbReference type="PROSITE" id="PS51898"/>
    </source>
</evidence>
<feature type="compositionally biased region" description="Polar residues" evidence="3">
    <location>
        <begin position="71"/>
        <end position="81"/>
    </location>
</feature>
<dbReference type="SUPFAM" id="SSF47823">
    <property type="entry name" value="lambda integrase-like, N-terminal domain"/>
    <property type="match status" value="1"/>
</dbReference>
<feature type="region of interest" description="Disordered" evidence="3">
    <location>
        <begin position="71"/>
        <end position="102"/>
    </location>
</feature>
<feature type="compositionally biased region" description="Polar residues" evidence="3">
    <location>
        <begin position="506"/>
        <end position="515"/>
    </location>
</feature>
<feature type="compositionally biased region" description="Polar residues" evidence="3">
    <location>
        <begin position="246"/>
        <end position="256"/>
    </location>
</feature>
<feature type="region of interest" description="Disordered" evidence="3">
    <location>
        <begin position="311"/>
        <end position="368"/>
    </location>
</feature>
<dbReference type="Gene3D" id="1.10.443.10">
    <property type="entry name" value="Intergrase catalytic core"/>
    <property type="match status" value="1"/>
</dbReference>
<feature type="non-terminal residue" evidence="6">
    <location>
        <position position="833"/>
    </location>
</feature>
<protein>
    <recommendedName>
        <fullName evidence="7">Tyr recombinase domain-containing protein</fullName>
    </recommendedName>
</protein>
<dbReference type="InterPro" id="IPR044068">
    <property type="entry name" value="CB"/>
</dbReference>
<dbReference type="InterPro" id="IPR011010">
    <property type="entry name" value="DNA_brk_join_enz"/>
</dbReference>
<dbReference type="GO" id="GO:0003677">
    <property type="term" value="F:DNA binding"/>
    <property type="evidence" value="ECO:0007669"/>
    <property type="project" value="UniProtKB-KW"/>
</dbReference>
<reference evidence="6" key="1">
    <citation type="submission" date="2014-09" db="EMBL/GenBank/DDBJ databases">
        <authorList>
            <person name="Magalhaes I.L.F."/>
            <person name="Oliveira U."/>
            <person name="Santos F.R."/>
            <person name="Vidigal T.H.D.A."/>
            <person name="Brescovit A.D."/>
            <person name="Santos A.J."/>
        </authorList>
    </citation>
    <scope>NUCLEOTIDE SEQUENCE</scope>
</reference>
<dbReference type="Gene3D" id="1.10.150.130">
    <property type="match status" value="1"/>
</dbReference>
<keyword evidence="1" id="KW-0238">DNA-binding</keyword>
<dbReference type="PANTHER" id="PTHR35617">
    <property type="entry name" value="PHAGE_INTEGRASE DOMAIN-CONTAINING PROTEIN"/>
    <property type="match status" value="1"/>
</dbReference>
<organism evidence="6">
    <name type="scientific">Lygus hesperus</name>
    <name type="common">Western plant bug</name>
    <dbReference type="NCBI Taxonomy" id="30085"/>
    <lineage>
        <taxon>Eukaryota</taxon>
        <taxon>Metazoa</taxon>
        <taxon>Ecdysozoa</taxon>
        <taxon>Arthropoda</taxon>
        <taxon>Hexapoda</taxon>
        <taxon>Insecta</taxon>
        <taxon>Pterygota</taxon>
        <taxon>Neoptera</taxon>
        <taxon>Paraneoptera</taxon>
        <taxon>Hemiptera</taxon>
        <taxon>Heteroptera</taxon>
        <taxon>Panheteroptera</taxon>
        <taxon>Cimicomorpha</taxon>
        <taxon>Miridae</taxon>
        <taxon>Mirini</taxon>
        <taxon>Lygus</taxon>
    </lineage>
</organism>
<feature type="compositionally biased region" description="Low complexity" evidence="3">
    <location>
        <begin position="198"/>
        <end position="222"/>
    </location>
</feature>
<feature type="compositionally biased region" description="Basic residues" evidence="3">
    <location>
        <begin position="489"/>
        <end position="505"/>
    </location>
</feature>
<evidence type="ECO:0000256" key="3">
    <source>
        <dbReference type="SAM" id="MobiDB-lite"/>
    </source>
</evidence>
<name>A0A0K8TH49_LYGHE</name>
<dbReference type="SUPFAM" id="SSF56349">
    <property type="entry name" value="DNA breaking-rejoining enzymes"/>
    <property type="match status" value="1"/>
</dbReference>
<feature type="compositionally biased region" description="Polar residues" evidence="3">
    <location>
        <begin position="339"/>
        <end position="354"/>
    </location>
</feature>
<feature type="region of interest" description="Disordered" evidence="3">
    <location>
        <begin position="471"/>
        <end position="515"/>
    </location>
</feature>
<evidence type="ECO:0000256" key="2">
    <source>
        <dbReference type="ARBA" id="ARBA00023172"/>
    </source>
</evidence>
<dbReference type="GO" id="GO:0006310">
    <property type="term" value="P:DNA recombination"/>
    <property type="evidence" value="ECO:0007669"/>
    <property type="project" value="UniProtKB-KW"/>
</dbReference>
<feature type="domain" description="Core-binding (CB)" evidence="5">
    <location>
        <begin position="522"/>
        <end position="603"/>
    </location>
</feature>
<dbReference type="GO" id="GO:0015074">
    <property type="term" value="P:DNA integration"/>
    <property type="evidence" value="ECO:0007669"/>
    <property type="project" value="InterPro"/>
</dbReference>
<dbReference type="AlphaFoldDB" id="A0A0K8TH49"/>